<evidence type="ECO:0000313" key="2">
    <source>
        <dbReference type="Proteomes" id="UP000011841"/>
    </source>
</evidence>
<dbReference type="EMBL" id="AP012603">
    <property type="protein sequence ID" value="BAM90641.1"/>
    <property type="molecule type" value="Genomic_DNA"/>
</dbReference>
<dbReference type="GeneID" id="301818442"/>
<keyword evidence="2" id="KW-1185">Reference proteome</keyword>
<dbReference type="PATRIC" id="fig|1245469.3.peg.4767"/>
<dbReference type="AlphaFoldDB" id="M4ZB45"/>
<proteinExistence type="predicted"/>
<protein>
    <submittedName>
        <fullName evidence="1">Uncharacterized protein</fullName>
    </submittedName>
</protein>
<organism evidence="1 2">
    <name type="scientific">Bradyrhizobium oligotrophicum S58</name>
    <dbReference type="NCBI Taxonomy" id="1245469"/>
    <lineage>
        <taxon>Bacteria</taxon>
        <taxon>Pseudomonadati</taxon>
        <taxon>Pseudomonadota</taxon>
        <taxon>Alphaproteobacteria</taxon>
        <taxon>Hyphomicrobiales</taxon>
        <taxon>Nitrobacteraceae</taxon>
        <taxon>Bradyrhizobium</taxon>
    </lineage>
</organism>
<dbReference type="Proteomes" id="UP000011841">
    <property type="component" value="Chromosome"/>
</dbReference>
<dbReference type="RefSeq" id="WP_015667732.1">
    <property type="nucleotide sequence ID" value="NC_020453.1"/>
</dbReference>
<dbReference type="HOGENOM" id="CLU_622102_0_0_5"/>
<evidence type="ECO:0000313" key="1">
    <source>
        <dbReference type="EMBL" id="BAM90641.1"/>
    </source>
</evidence>
<reference evidence="1 2" key="1">
    <citation type="journal article" date="2013" name="Appl. Environ. Microbiol.">
        <title>Genome analysis suggests that the soil oligotrophic bacterium Agromonas oligotrophica (Bradyrhizobium oligotrophicum) is a nitrogen-fixing symbiont of Aeschynomene indica.</title>
        <authorList>
            <person name="Okubo T."/>
            <person name="Fukushima S."/>
            <person name="Itakura M."/>
            <person name="Oshima K."/>
            <person name="Longtonglang A."/>
            <person name="Teaumroong N."/>
            <person name="Mitsui H."/>
            <person name="Hattori M."/>
            <person name="Hattori R."/>
            <person name="Hattori T."/>
            <person name="Minamisawa K."/>
        </authorList>
    </citation>
    <scope>NUCLEOTIDE SEQUENCE [LARGE SCALE GENOMIC DNA]</scope>
    <source>
        <strain evidence="1 2">S58</strain>
    </source>
</reference>
<accession>M4ZB45</accession>
<sequence length="440" mass="49948">MIETDAAGSAIGPESLLDKMLLDSICDAFNMNDLKVLVRFTMGKDVSDRLSWEQPKQNVVLDFLDMVERDGRLLDLLNRIKNWKGQQSNEALQRVVGEHLQRISTPASVKTLNTGINSLRREVEEDAGIRSVVAASRKTLDQVSSRIDALFHYKELHDCLHDIQLRHYREIIDCAKELGRDPQASFGLQQHVIDLAKICSRVREAAERLPEVGADRTHVRGWIEELESAIPKLRKAVRDEDSHDVITAVFPFRSVIVSEQSRVNASLNRYAEELPLRELSEILANAVAAKPAGDASAADLQEAIASLRNIKSQLSSRVAEHDKWQRIEKDFWEAEDNIEKNTPESLDLFKEFWPAIKSRVDEIASTQAEADWAKDAKEYASRVDETIAGRVTNFGSLRRNFKLFRDTALLHFFNVDRDLKAQCGDILKIREPLRELSDKV</sequence>
<gene>
    <name evidence="1" type="ORF">S58_46600</name>
</gene>
<name>M4ZB45_9BRAD</name>
<dbReference type="STRING" id="1245469.S58_46600"/>
<dbReference type="KEGG" id="aol:S58_46600"/>
<dbReference type="eggNOG" id="COG4995">
    <property type="taxonomic scope" value="Bacteria"/>
</dbReference>
<dbReference type="OrthoDB" id="581906at2"/>